<evidence type="ECO:0000313" key="1">
    <source>
        <dbReference type="EMBL" id="OGM21485.1"/>
    </source>
</evidence>
<accession>A0A1F7Y4K3</accession>
<dbReference type="SUPFAM" id="SSF53335">
    <property type="entry name" value="S-adenosyl-L-methionine-dependent methyltransferases"/>
    <property type="match status" value="1"/>
</dbReference>
<reference evidence="1 2" key="1">
    <citation type="journal article" date="2016" name="Nat. Commun.">
        <title>Thousands of microbial genomes shed light on interconnected biogeochemical processes in an aquifer system.</title>
        <authorList>
            <person name="Anantharaman K."/>
            <person name="Brown C.T."/>
            <person name="Hug L.A."/>
            <person name="Sharon I."/>
            <person name="Castelle C.J."/>
            <person name="Probst A.J."/>
            <person name="Thomas B.C."/>
            <person name="Singh A."/>
            <person name="Wilkins M.J."/>
            <person name="Karaoz U."/>
            <person name="Brodie E.L."/>
            <person name="Williams K.H."/>
            <person name="Hubbard S.S."/>
            <person name="Banfield J.F."/>
        </authorList>
    </citation>
    <scope>NUCLEOTIDE SEQUENCE [LARGE SCALE GENOMIC DNA]</scope>
</reference>
<proteinExistence type="predicted"/>
<dbReference type="CDD" id="cd02440">
    <property type="entry name" value="AdoMet_MTases"/>
    <property type="match status" value="1"/>
</dbReference>
<dbReference type="Pfam" id="PF13489">
    <property type="entry name" value="Methyltransf_23"/>
    <property type="match status" value="1"/>
</dbReference>
<dbReference type="EMBL" id="MGGD01000008">
    <property type="protein sequence ID" value="OGM21485.1"/>
    <property type="molecule type" value="Genomic_DNA"/>
</dbReference>
<dbReference type="PANTHER" id="PTHR43861:SF6">
    <property type="entry name" value="METHYLTRANSFERASE TYPE 11"/>
    <property type="match status" value="1"/>
</dbReference>
<evidence type="ECO:0008006" key="3">
    <source>
        <dbReference type="Google" id="ProtNLM"/>
    </source>
</evidence>
<gene>
    <name evidence="1" type="ORF">A2771_00925</name>
</gene>
<comment type="caution">
    <text evidence="1">The sequence shown here is derived from an EMBL/GenBank/DDBJ whole genome shotgun (WGS) entry which is preliminary data.</text>
</comment>
<dbReference type="InterPro" id="IPR029063">
    <property type="entry name" value="SAM-dependent_MTases_sf"/>
</dbReference>
<protein>
    <recommendedName>
        <fullName evidence="3">Methyltransferase type 11 domain-containing protein</fullName>
    </recommendedName>
</protein>
<dbReference type="Gene3D" id="3.40.50.150">
    <property type="entry name" value="Vaccinia Virus protein VP39"/>
    <property type="match status" value="1"/>
</dbReference>
<dbReference type="Proteomes" id="UP000176741">
    <property type="component" value="Unassembled WGS sequence"/>
</dbReference>
<evidence type="ECO:0000313" key="2">
    <source>
        <dbReference type="Proteomes" id="UP000176741"/>
    </source>
</evidence>
<dbReference type="AlphaFoldDB" id="A0A1F7Y4K3"/>
<name>A0A1F7Y4K3_9BACT</name>
<organism evidence="1 2">
    <name type="scientific">Candidatus Woesebacteria bacterium RIFCSPHIGHO2_01_FULL_38_26b</name>
    <dbReference type="NCBI Taxonomy" id="1802491"/>
    <lineage>
        <taxon>Bacteria</taxon>
        <taxon>Candidatus Woeseibacteriota</taxon>
    </lineage>
</organism>
<sequence>MFVTHCAICGSKEKIKELYKENFDVKKIDSATFSARRTPDRIHYRFVKCLRCGLIFSNPILEQDKISSLYLKSDFYYSDESEYLKETYWLNLNRFLPNKEMEKLKLLDIGCGNGFFLEKAKDMGISEIFGVEPGRASIKKARKDIRIRIKTGILKQGIYNTGKFDIITCFHTLDHIVDPNLFLRITFSLLKKRGMAFFIVHNTDGLSVKLFREKSPIFDIEHIYLFNPQTLAKIFENNKFRNFQVFDIKNRYPLKYWFRMSPLPRGIKERVFKFLDLVKIDSLPLSLSAGNIGIVAYK</sequence>
<dbReference type="PANTHER" id="PTHR43861">
    <property type="entry name" value="TRANS-ACONITATE 2-METHYLTRANSFERASE-RELATED"/>
    <property type="match status" value="1"/>
</dbReference>